<dbReference type="InterPro" id="IPR036439">
    <property type="entry name" value="Dockerin_dom_sf"/>
</dbReference>
<evidence type="ECO:0000259" key="3">
    <source>
        <dbReference type="PROSITE" id="PS51766"/>
    </source>
</evidence>
<dbReference type="GO" id="GO:0000272">
    <property type="term" value="P:polysaccharide catabolic process"/>
    <property type="evidence" value="ECO:0007669"/>
    <property type="project" value="InterPro"/>
</dbReference>
<dbReference type="InterPro" id="IPR002105">
    <property type="entry name" value="Dockerin_1_rpt"/>
</dbReference>
<keyword evidence="2" id="KW-0732">Signal</keyword>
<organism evidence="4 5">
    <name type="scientific">Ruminococcus albus SY3</name>
    <dbReference type="NCBI Taxonomy" id="1341156"/>
    <lineage>
        <taxon>Bacteria</taxon>
        <taxon>Bacillati</taxon>
        <taxon>Bacillota</taxon>
        <taxon>Clostridia</taxon>
        <taxon>Eubacteriales</taxon>
        <taxon>Oscillospiraceae</taxon>
        <taxon>Ruminococcus</taxon>
    </lineage>
</organism>
<dbReference type="RefSeq" id="WP_037285720.1">
    <property type="nucleotide sequence ID" value="NZ_JEOB01000002.1"/>
</dbReference>
<feature type="chain" id="PRO_5039713070" description="Dockerin domain-containing protein" evidence="2">
    <location>
        <begin position="21"/>
        <end position="324"/>
    </location>
</feature>
<evidence type="ECO:0000313" key="5">
    <source>
        <dbReference type="Proteomes" id="UP000021369"/>
    </source>
</evidence>
<evidence type="ECO:0000256" key="2">
    <source>
        <dbReference type="SAM" id="SignalP"/>
    </source>
</evidence>
<dbReference type="Pfam" id="PF00404">
    <property type="entry name" value="Dockerin_1"/>
    <property type="match status" value="1"/>
</dbReference>
<evidence type="ECO:0000313" key="4">
    <source>
        <dbReference type="EMBL" id="EXM40078.1"/>
    </source>
</evidence>
<reference evidence="4 5" key="1">
    <citation type="submission" date="2013-06" db="EMBL/GenBank/DDBJ databases">
        <title>Rumen cellulosomics: divergent fiber-degrading strategies revealed by comparative genome-wide analysis of six Ruminococcal strains.</title>
        <authorList>
            <person name="Dassa B."/>
            <person name="Borovok I."/>
            <person name="Lamed R."/>
            <person name="Flint H."/>
            <person name="Yeoman C.J."/>
            <person name="White B."/>
            <person name="Bayer E.A."/>
        </authorList>
    </citation>
    <scope>NUCLEOTIDE SEQUENCE [LARGE SCALE GENOMIC DNA]</scope>
    <source>
        <strain evidence="4 5">SY3</strain>
    </source>
</reference>
<proteinExistence type="predicted"/>
<accession>A0A011VZW6</accession>
<comment type="caution">
    <text evidence="4">The sequence shown here is derived from an EMBL/GenBank/DDBJ whole genome shotgun (WGS) entry which is preliminary data.</text>
</comment>
<dbReference type="PROSITE" id="PS51766">
    <property type="entry name" value="DOCKERIN"/>
    <property type="match status" value="1"/>
</dbReference>
<dbReference type="InterPro" id="IPR016134">
    <property type="entry name" value="Dockerin_dom"/>
</dbReference>
<dbReference type="Proteomes" id="UP000021369">
    <property type="component" value="Unassembled WGS sequence"/>
</dbReference>
<sequence>MKRITTFAAAVVLVTAFAWASVPGVGVSADNDSGVELPIIPVTDDSGSSSMPDDDSSSNAEIGGNDSSESDDSSSKPDTENPAQKVNYTITASIKLINGSEIDTDIVLDESDAQSEKKFSKTVTKEEIESILKANSKTLDDFTKFVFYVSTNFPENQGLKDTYVVDGLSFEFSANPVYKEGIDGTYVTFDSYDASELTVKGDKVLNFDTSELSWFTYDVTTETEHSTHHVTFNEITGFDLAVNLDTHNAVVHDRNDDTKPETLIGDLNGDGSVNITDIAKLAAHIKGKRFLPDTSIADFNKDNKINVSDLTKLAAHIKGKKLLS</sequence>
<dbReference type="GO" id="GO:0004553">
    <property type="term" value="F:hydrolase activity, hydrolyzing O-glycosyl compounds"/>
    <property type="evidence" value="ECO:0007669"/>
    <property type="project" value="InterPro"/>
</dbReference>
<gene>
    <name evidence="4" type="ORF">RASY3_04980</name>
</gene>
<feature type="region of interest" description="Disordered" evidence="1">
    <location>
        <begin position="30"/>
        <end position="84"/>
    </location>
</feature>
<dbReference type="CDD" id="cd14256">
    <property type="entry name" value="Dockerin_I"/>
    <property type="match status" value="1"/>
</dbReference>
<dbReference type="EMBL" id="JEOB01000002">
    <property type="protein sequence ID" value="EXM40078.1"/>
    <property type="molecule type" value="Genomic_DNA"/>
</dbReference>
<feature type="signal peptide" evidence="2">
    <location>
        <begin position="1"/>
        <end position="20"/>
    </location>
</feature>
<dbReference type="OrthoDB" id="1822572at2"/>
<dbReference type="AlphaFoldDB" id="A0A011VZW6"/>
<name>A0A011VZW6_RUMAL</name>
<protein>
    <recommendedName>
        <fullName evidence="3">Dockerin domain-containing protein</fullName>
    </recommendedName>
</protein>
<dbReference type="Gene3D" id="1.10.1330.10">
    <property type="entry name" value="Dockerin domain"/>
    <property type="match status" value="1"/>
</dbReference>
<dbReference type="PROSITE" id="PS00018">
    <property type="entry name" value="EF_HAND_1"/>
    <property type="match status" value="2"/>
</dbReference>
<feature type="domain" description="Dockerin" evidence="3">
    <location>
        <begin position="260"/>
        <end position="324"/>
    </location>
</feature>
<evidence type="ECO:0000256" key="1">
    <source>
        <dbReference type="SAM" id="MobiDB-lite"/>
    </source>
</evidence>
<dbReference type="InterPro" id="IPR018247">
    <property type="entry name" value="EF_Hand_1_Ca_BS"/>
</dbReference>
<dbReference type="PATRIC" id="fig|1341156.4.peg.1415"/>
<dbReference type="SUPFAM" id="SSF63446">
    <property type="entry name" value="Type I dockerin domain"/>
    <property type="match status" value="1"/>
</dbReference>
<keyword evidence="5" id="KW-1185">Reference proteome</keyword>